<accession>A0ABR7KVH5</accession>
<dbReference type="GO" id="GO:0016787">
    <property type="term" value="F:hydrolase activity"/>
    <property type="evidence" value="ECO:0007669"/>
    <property type="project" value="UniProtKB-KW"/>
</dbReference>
<reference evidence="1 2" key="1">
    <citation type="submission" date="2020-08" db="EMBL/GenBank/DDBJ databases">
        <authorList>
            <person name="Sun Q."/>
            <person name="Inoue M."/>
        </authorList>
    </citation>
    <scope>NUCLEOTIDE SEQUENCE [LARGE SCALE GENOMIC DNA]</scope>
    <source>
        <strain evidence="1 2">CCM 8938</strain>
    </source>
</reference>
<dbReference type="Gene3D" id="3.40.50.1000">
    <property type="entry name" value="HAD superfamily/HAD-like"/>
    <property type="match status" value="1"/>
</dbReference>
<dbReference type="SUPFAM" id="SSF56784">
    <property type="entry name" value="HAD-like"/>
    <property type="match status" value="1"/>
</dbReference>
<dbReference type="Proteomes" id="UP000652755">
    <property type="component" value="Unassembled WGS sequence"/>
</dbReference>
<dbReference type="SFLD" id="SFLDG01129">
    <property type="entry name" value="C1.5:_HAD__Beta-PGM__Phosphata"/>
    <property type="match status" value="1"/>
</dbReference>
<gene>
    <name evidence="1" type="ORF">H7U22_16930</name>
</gene>
<organism evidence="1 2">
    <name type="scientific">Pedobacter fastidiosus</name>
    <dbReference type="NCBI Taxonomy" id="2765361"/>
    <lineage>
        <taxon>Bacteria</taxon>
        <taxon>Pseudomonadati</taxon>
        <taxon>Bacteroidota</taxon>
        <taxon>Sphingobacteriia</taxon>
        <taxon>Sphingobacteriales</taxon>
        <taxon>Sphingobacteriaceae</taxon>
        <taxon>Pedobacter</taxon>
    </lineage>
</organism>
<evidence type="ECO:0000313" key="2">
    <source>
        <dbReference type="Proteomes" id="UP000652755"/>
    </source>
</evidence>
<dbReference type="Gene3D" id="1.10.150.520">
    <property type="match status" value="1"/>
</dbReference>
<evidence type="ECO:0000313" key="1">
    <source>
        <dbReference type="EMBL" id="MBC6112110.1"/>
    </source>
</evidence>
<dbReference type="EMBL" id="JACRYL010000016">
    <property type="protein sequence ID" value="MBC6112110.1"/>
    <property type="molecule type" value="Genomic_DNA"/>
</dbReference>
<proteinExistence type="predicted"/>
<protein>
    <submittedName>
        <fullName evidence="1">HAD family hydrolase</fullName>
    </submittedName>
</protein>
<sequence length="225" mass="26078">MINPITENLELVIFDVDGTLYDQSKLRSKMLLALLSYYFLRPWKFSELLILYHFRKEREKRAGEEIVDLQNEQFVWCAKKTNYSVKKIKAVIEKWIFNFPNKYLKDCIYPDVDTFFKELKKNNILIAIYSDYDAGLKMQSMGLKADLLVSSTDENINAMKPLPNGLNYIFSALAIKNKTNCIFIGDRQELDGRCAEIAGVPFLLIDKPQANNFYKSLSKTLLNVS</sequence>
<keyword evidence="1" id="KW-0378">Hydrolase</keyword>
<dbReference type="InterPro" id="IPR036412">
    <property type="entry name" value="HAD-like_sf"/>
</dbReference>
<name>A0ABR7KVH5_9SPHI</name>
<dbReference type="RefSeq" id="WP_187072536.1">
    <property type="nucleotide sequence ID" value="NZ_JACRYL010000016.1"/>
</dbReference>
<keyword evidence="2" id="KW-1185">Reference proteome</keyword>
<dbReference type="Pfam" id="PF13419">
    <property type="entry name" value="HAD_2"/>
    <property type="match status" value="1"/>
</dbReference>
<dbReference type="InterPro" id="IPR041492">
    <property type="entry name" value="HAD_2"/>
</dbReference>
<dbReference type="InterPro" id="IPR023214">
    <property type="entry name" value="HAD_sf"/>
</dbReference>
<dbReference type="SFLD" id="SFLDS00003">
    <property type="entry name" value="Haloacid_Dehalogenase"/>
    <property type="match status" value="1"/>
</dbReference>
<comment type="caution">
    <text evidence="1">The sequence shown here is derived from an EMBL/GenBank/DDBJ whole genome shotgun (WGS) entry which is preliminary data.</text>
</comment>